<dbReference type="EMBL" id="LOCL01000032">
    <property type="protein sequence ID" value="KUF17950.1"/>
    <property type="molecule type" value="Genomic_DNA"/>
</dbReference>
<sequence length="222" mass="24326">MPSRSADGTAPATGPGVAAELWLDHDPVARRLPGMHLGTRTLGAPADAAVTELHTAGVRCIRLPEPVRLCADAQGRSAHALMLIREATGRGLAVLWHAVCDDGCVTRRLYHHLYPPERVTGAPEDVVADWRATYFPSKCVFRRGPGFVEVRDRRCGTLELITIDEPGHLDRLDALTEGIDAAELPDPVRRDFADAGLIAEHGGRAWWLPMRVRRWPFPSLAV</sequence>
<name>A0A0W7X4W2_9ACTN</name>
<protein>
    <submittedName>
        <fullName evidence="1">Uncharacterized protein</fullName>
    </submittedName>
</protein>
<reference evidence="1 2" key="1">
    <citation type="submission" date="2015-12" db="EMBL/GenBank/DDBJ databases">
        <title>Draft genome sequence of Streptomyces silvensis ATCC 53525, a producer of novel hormone antagonists.</title>
        <authorList>
            <person name="Johnston C.W."/>
            <person name="Li Y."/>
            <person name="Magarvey N.A."/>
        </authorList>
    </citation>
    <scope>NUCLEOTIDE SEQUENCE [LARGE SCALE GENOMIC DNA]</scope>
    <source>
        <strain evidence="1 2">ATCC 53525</strain>
    </source>
</reference>
<evidence type="ECO:0000313" key="2">
    <source>
        <dbReference type="Proteomes" id="UP000054804"/>
    </source>
</evidence>
<dbReference type="InterPro" id="IPR043863">
    <property type="entry name" value="DUF5825"/>
</dbReference>
<evidence type="ECO:0000313" key="1">
    <source>
        <dbReference type="EMBL" id="KUF17950.1"/>
    </source>
</evidence>
<dbReference type="OrthoDB" id="3624112at2"/>
<dbReference type="AlphaFoldDB" id="A0A0W7X4W2"/>
<keyword evidence="2" id="KW-1185">Reference proteome</keyword>
<gene>
    <name evidence="1" type="ORF">AT728_20010</name>
</gene>
<dbReference type="Proteomes" id="UP000054804">
    <property type="component" value="Unassembled WGS sequence"/>
</dbReference>
<dbReference type="STRING" id="1765722.AT728_20010"/>
<proteinExistence type="predicted"/>
<dbReference type="Pfam" id="PF19142">
    <property type="entry name" value="DUF5825"/>
    <property type="match status" value="1"/>
</dbReference>
<organism evidence="1 2">
    <name type="scientific">Streptomyces silvensis</name>
    <dbReference type="NCBI Taxonomy" id="1765722"/>
    <lineage>
        <taxon>Bacteria</taxon>
        <taxon>Bacillati</taxon>
        <taxon>Actinomycetota</taxon>
        <taxon>Actinomycetes</taxon>
        <taxon>Kitasatosporales</taxon>
        <taxon>Streptomycetaceae</taxon>
        <taxon>Streptomyces</taxon>
    </lineage>
</organism>
<accession>A0A0W7X4W2</accession>
<comment type="caution">
    <text evidence="1">The sequence shown here is derived from an EMBL/GenBank/DDBJ whole genome shotgun (WGS) entry which is preliminary data.</text>
</comment>